<comment type="caution">
    <text evidence="1">The sequence shown here is derived from an EMBL/GenBank/DDBJ whole genome shotgun (WGS) entry which is preliminary data.</text>
</comment>
<evidence type="ECO:0000313" key="1">
    <source>
        <dbReference type="EMBL" id="CAK5014745.1"/>
    </source>
</evidence>
<reference evidence="1" key="1">
    <citation type="submission" date="2023-11" db="EMBL/GenBank/DDBJ databases">
        <authorList>
            <person name="Poullet M."/>
        </authorList>
    </citation>
    <scope>NUCLEOTIDE SEQUENCE</scope>
    <source>
        <strain evidence="1">E1834</strain>
    </source>
</reference>
<keyword evidence="2" id="KW-1185">Reference proteome</keyword>
<dbReference type="EMBL" id="CAVMJV010000002">
    <property type="protein sequence ID" value="CAK5014745.1"/>
    <property type="molecule type" value="Genomic_DNA"/>
</dbReference>
<accession>A0ACB0XS39</accession>
<gene>
    <name evidence="1" type="ORF">MENTE1834_LOCUS2803</name>
</gene>
<organism evidence="1 2">
    <name type="scientific">Meloidogyne enterolobii</name>
    <name type="common">Root-knot nematode worm</name>
    <name type="synonym">Meloidogyne mayaguensis</name>
    <dbReference type="NCBI Taxonomy" id="390850"/>
    <lineage>
        <taxon>Eukaryota</taxon>
        <taxon>Metazoa</taxon>
        <taxon>Ecdysozoa</taxon>
        <taxon>Nematoda</taxon>
        <taxon>Chromadorea</taxon>
        <taxon>Rhabditida</taxon>
        <taxon>Tylenchina</taxon>
        <taxon>Tylenchomorpha</taxon>
        <taxon>Tylenchoidea</taxon>
        <taxon>Meloidogynidae</taxon>
        <taxon>Meloidogyninae</taxon>
        <taxon>Meloidogyne</taxon>
    </lineage>
</organism>
<protein>
    <submittedName>
        <fullName evidence="1">Uncharacterized protein</fullName>
    </submittedName>
</protein>
<evidence type="ECO:0000313" key="2">
    <source>
        <dbReference type="Proteomes" id="UP001497535"/>
    </source>
</evidence>
<sequence>MKKDNSVYKNCESRRKMHADKLVEFMINKNSAIKEDKLEDSVKKTTSNYFKFKKFSFLSHSYGSV</sequence>
<name>A0ACB0XS39_MELEN</name>
<proteinExistence type="predicted"/>
<dbReference type="Proteomes" id="UP001497535">
    <property type="component" value="Unassembled WGS sequence"/>
</dbReference>